<proteinExistence type="predicted"/>
<protein>
    <submittedName>
        <fullName evidence="2">Uncharacterized protein</fullName>
    </submittedName>
</protein>
<name>A0A517L263_9PEZI</name>
<accession>A0A517L263</accession>
<evidence type="ECO:0000313" key="2">
    <source>
        <dbReference type="EMBL" id="QDS69725.1"/>
    </source>
</evidence>
<evidence type="ECO:0000256" key="1">
    <source>
        <dbReference type="SAM" id="MobiDB-lite"/>
    </source>
</evidence>
<sequence>MRDSLRANFAAIIGFRLQILKALATWLLLNRTPGKARPGPPCYLSEHSSSQLTWTRYNRFMTVNEDAVEAVKGATRFLISSLDRAIRNIINPHARSKPTVPVNPPKARVSAERDCKLVRMVYDAVCESSSFKDFKTRHGAASAKLAQMIAFGGNGFSESGTQGRESFSKAHDEAGERGRPANKRLTEGNGARTSSSPPFRSWDAQWMPIKGRQPYSIVCL</sequence>
<dbReference type="AlphaFoldDB" id="A0A517L263"/>
<gene>
    <name evidence="2" type="ORF">FKW77_009972</name>
</gene>
<dbReference type="Proteomes" id="UP000316270">
    <property type="component" value="Chromosome 3"/>
</dbReference>
<keyword evidence="3" id="KW-1185">Reference proteome</keyword>
<organism evidence="2 3">
    <name type="scientific">Venturia effusa</name>
    <dbReference type="NCBI Taxonomy" id="50376"/>
    <lineage>
        <taxon>Eukaryota</taxon>
        <taxon>Fungi</taxon>
        <taxon>Dikarya</taxon>
        <taxon>Ascomycota</taxon>
        <taxon>Pezizomycotina</taxon>
        <taxon>Dothideomycetes</taxon>
        <taxon>Pleosporomycetidae</taxon>
        <taxon>Venturiales</taxon>
        <taxon>Venturiaceae</taxon>
        <taxon>Venturia</taxon>
    </lineage>
</organism>
<reference evidence="2 3" key="1">
    <citation type="submission" date="2019-07" db="EMBL/GenBank/DDBJ databases">
        <title>Finished genome of Venturia effusa.</title>
        <authorList>
            <person name="Young C.A."/>
            <person name="Cox M.P."/>
            <person name="Ganley A.R.D."/>
            <person name="David W.J."/>
        </authorList>
    </citation>
    <scope>NUCLEOTIDE SEQUENCE [LARGE SCALE GENOMIC DNA]</scope>
    <source>
        <strain evidence="3">albino</strain>
    </source>
</reference>
<dbReference type="EMBL" id="CP042187">
    <property type="protein sequence ID" value="QDS69725.1"/>
    <property type="molecule type" value="Genomic_DNA"/>
</dbReference>
<feature type="compositionally biased region" description="Basic and acidic residues" evidence="1">
    <location>
        <begin position="166"/>
        <end position="179"/>
    </location>
</feature>
<feature type="region of interest" description="Disordered" evidence="1">
    <location>
        <begin position="157"/>
        <end position="199"/>
    </location>
</feature>
<evidence type="ECO:0000313" key="3">
    <source>
        <dbReference type="Proteomes" id="UP000316270"/>
    </source>
</evidence>